<proteinExistence type="predicted"/>
<dbReference type="Proteomes" id="UP000237347">
    <property type="component" value="Unassembled WGS sequence"/>
</dbReference>
<evidence type="ECO:0000313" key="1">
    <source>
        <dbReference type="EMBL" id="KAK7836180.1"/>
    </source>
</evidence>
<dbReference type="AlphaFoldDB" id="A0AAW0KA17"/>
<dbReference type="EMBL" id="PKMF04000360">
    <property type="protein sequence ID" value="KAK7836180.1"/>
    <property type="molecule type" value="Genomic_DNA"/>
</dbReference>
<reference evidence="1 2" key="1">
    <citation type="journal article" date="2018" name="Sci. Data">
        <title>The draft genome sequence of cork oak.</title>
        <authorList>
            <person name="Ramos A.M."/>
            <person name="Usie A."/>
            <person name="Barbosa P."/>
            <person name="Barros P.M."/>
            <person name="Capote T."/>
            <person name="Chaves I."/>
            <person name="Simoes F."/>
            <person name="Abreu I."/>
            <person name="Carrasquinho I."/>
            <person name="Faro C."/>
            <person name="Guimaraes J.B."/>
            <person name="Mendonca D."/>
            <person name="Nobrega F."/>
            <person name="Rodrigues L."/>
            <person name="Saibo N.J.M."/>
            <person name="Varela M.C."/>
            <person name="Egas C."/>
            <person name="Matos J."/>
            <person name="Miguel C.M."/>
            <person name="Oliveira M.M."/>
            <person name="Ricardo C.P."/>
            <person name="Goncalves S."/>
        </authorList>
    </citation>
    <scope>NUCLEOTIDE SEQUENCE [LARGE SCALE GENOMIC DNA]</scope>
    <source>
        <strain evidence="2">cv. HL8</strain>
    </source>
</reference>
<evidence type="ECO:0000313" key="2">
    <source>
        <dbReference type="Proteomes" id="UP000237347"/>
    </source>
</evidence>
<name>A0AAW0KA17_QUESU</name>
<comment type="caution">
    <text evidence="1">The sequence shown here is derived from an EMBL/GenBank/DDBJ whole genome shotgun (WGS) entry which is preliminary data.</text>
</comment>
<organism evidence="1 2">
    <name type="scientific">Quercus suber</name>
    <name type="common">Cork oak</name>
    <dbReference type="NCBI Taxonomy" id="58331"/>
    <lineage>
        <taxon>Eukaryota</taxon>
        <taxon>Viridiplantae</taxon>
        <taxon>Streptophyta</taxon>
        <taxon>Embryophyta</taxon>
        <taxon>Tracheophyta</taxon>
        <taxon>Spermatophyta</taxon>
        <taxon>Magnoliopsida</taxon>
        <taxon>eudicotyledons</taxon>
        <taxon>Gunneridae</taxon>
        <taxon>Pentapetalae</taxon>
        <taxon>rosids</taxon>
        <taxon>fabids</taxon>
        <taxon>Fagales</taxon>
        <taxon>Fagaceae</taxon>
        <taxon>Quercus</taxon>
    </lineage>
</organism>
<keyword evidence="2" id="KW-1185">Reference proteome</keyword>
<accession>A0AAW0KA17</accession>
<sequence length="114" mass="12777">MPLEMKKTKCERRRKEGSTLFLVGSWVEINGVGFMGRDQCSIWLHRNNVCFQKTKSNPMLSKVITQAGCGGVIRDVLSNSVQVELDAKFVIDIFSNMKNINGPPNSLLDDCRGK</sequence>
<protein>
    <submittedName>
        <fullName evidence="1">Uncharacterized protein</fullName>
    </submittedName>
</protein>
<gene>
    <name evidence="1" type="ORF">CFP56_022887</name>
</gene>